<reference evidence="6 7" key="1">
    <citation type="submission" date="2013-04" db="EMBL/GenBank/DDBJ databases">
        <title>Oceanococcus atlanticus 22II-S10r2 Genome Sequencing.</title>
        <authorList>
            <person name="Lai Q."/>
            <person name="Li G."/>
            <person name="Shao Z."/>
        </authorList>
    </citation>
    <scope>NUCLEOTIDE SEQUENCE [LARGE SCALE GENOMIC DNA]</scope>
    <source>
        <strain evidence="6 7">22II-S10r2</strain>
    </source>
</reference>
<proteinExistence type="inferred from homology"/>
<dbReference type="STRING" id="1317117.ATO7_15682"/>
<comment type="caution">
    <text evidence="6">The sequence shown here is derived from an EMBL/GenBank/DDBJ whole genome shotgun (WGS) entry which is preliminary data.</text>
</comment>
<gene>
    <name evidence="6" type="ORF">ATO7_15682</name>
</gene>
<accession>A0A1Y1SA69</accession>
<dbReference type="PROSITE" id="PS50893">
    <property type="entry name" value="ABC_TRANSPORTER_2"/>
    <property type="match status" value="1"/>
</dbReference>
<name>A0A1Y1SA69_9GAMM</name>
<evidence type="ECO:0000313" key="6">
    <source>
        <dbReference type="EMBL" id="ORE85238.1"/>
    </source>
</evidence>
<dbReference type="OrthoDB" id="9781337at2"/>
<comment type="similarity">
    <text evidence="1">Belongs to the ABC transporter superfamily.</text>
</comment>
<dbReference type="PANTHER" id="PTHR43335:SF4">
    <property type="entry name" value="ABC TRANSPORTER, ATP-BINDING PROTEIN"/>
    <property type="match status" value="1"/>
</dbReference>
<dbReference type="AlphaFoldDB" id="A0A1Y1SA69"/>
<organism evidence="6 7">
    <name type="scientific">Oceanococcus atlanticus</name>
    <dbReference type="NCBI Taxonomy" id="1317117"/>
    <lineage>
        <taxon>Bacteria</taxon>
        <taxon>Pseudomonadati</taxon>
        <taxon>Pseudomonadota</taxon>
        <taxon>Gammaproteobacteria</taxon>
        <taxon>Chromatiales</taxon>
        <taxon>Oceanococcaceae</taxon>
        <taxon>Oceanococcus</taxon>
    </lineage>
</organism>
<dbReference type="Pfam" id="PF00005">
    <property type="entry name" value="ABC_tran"/>
    <property type="match status" value="1"/>
</dbReference>
<keyword evidence="3" id="KW-0547">Nucleotide-binding</keyword>
<dbReference type="InterPro" id="IPR027417">
    <property type="entry name" value="P-loop_NTPase"/>
</dbReference>
<evidence type="ECO:0000256" key="4">
    <source>
        <dbReference type="ARBA" id="ARBA00022840"/>
    </source>
</evidence>
<dbReference type="Gene3D" id="3.40.50.300">
    <property type="entry name" value="P-loop containing nucleotide triphosphate hydrolases"/>
    <property type="match status" value="1"/>
</dbReference>
<protein>
    <submittedName>
        <fullName evidence="6">Multidrug ABC transporter ATPase</fullName>
    </submittedName>
</protein>
<dbReference type="EMBL" id="AQQV01000005">
    <property type="protein sequence ID" value="ORE85238.1"/>
    <property type="molecule type" value="Genomic_DNA"/>
</dbReference>
<dbReference type="GO" id="GO:0005524">
    <property type="term" value="F:ATP binding"/>
    <property type="evidence" value="ECO:0007669"/>
    <property type="project" value="UniProtKB-KW"/>
</dbReference>
<evidence type="ECO:0000313" key="7">
    <source>
        <dbReference type="Proteomes" id="UP000192342"/>
    </source>
</evidence>
<sequence>MSLLLSASNLHRAFGPHPAVRGLSLSLKRGEVVGLLGPNGAGKTTTLRMLTGCLAPDSGHISIGGHDMAEAPAKAKAQLGYLPEVPPLHGELTVSEYLRFAARLHGIERTRVATAVSHAIQACGLDQATQQVIASMSKGYRQRVGLAQAILHAPPLIVLDEPTDGLDPNQMRQIRKLIRDLARDHAILLSSHILSEIQAVCDRVAIMARGQIVYESPLDQLKPIQGESGEQHLIIGLMRAPSTDALLKLDGVTAVDAIDAQHFRLCVDELSDPREAIAQAAVRHDWGLVELRQHSAGLEQIFAQLTA</sequence>
<dbReference type="GO" id="GO:0016887">
    <property type="term" value="F:ATP hydrolysis activity"/>
    <property type="evidence" value="ECO:0007669"/>
    <property type="project" value="InterPro"/>
</dbReference>
<evidence type="ECO:0000256" key="1">
    <source>
        <dbReference type="ARBA" id="ARBA00005417"/>
    </source>
</evidence>
<dbReference type="InterPro" id="IPR003593">
    <property type="entry name" value="AAA+_ATPase"/>
</dbReference>
<dbReference type="CDD" id="cd03230">
    <property type="entry name" value="ABC_DR_subfamily_A"/>
    <property type="match status" value="1"/>
</dbReference>
<dbReference type="SUPFAM" id="SSF52540">
    <property type="entry name" value="P-loop containing nucleoside triphosphate hydrolases"/>
    <property type="match status" value="1"/>
</dbReference>
<dbReference type="SMART" id="SM00382">
    <property type="entry name" value="AAA"/>
    <property type="match status" value="1"/>
</dbReference>
<dbReference type="RefSeq" id="WP_083563383.1">
    <property type="nucleotide sequence ID" value="NZ_AQQV01000005.1"/>
</dbReference>
<keyword evidence="2" id="KW-0813">Transport</keyword>
<evidence type="ECO:0000256" key="2">
    <source>
        <dbReference type="ARBA" id="ARBA00022448"/>
    </source>
</evidence>
<keyword evidence="4" id="KW-0067">ATP-binding</keyword>
<evidence type="ECO:0000259" key="5">
    <source>
        <dbReference type="PROSITE" id="PS50893"/>
    </source>
</evidence>
<feature type="domain" description="ABC transporter" evidence="5">
    <location>
        <begin position="5"/>
        <end position="234"/>
    </location>
</feature>
<dbReference type="PANTHER" id="PTHR43335">
    <property type="entry name" value="ABC TRANSPORTER, ATP-BINDING PROTEIN"/>
    <property type="match status" value="1"/>
</dbReference>
<dbReference type="InterPro" id="IPR003439">
    <property type="entry name" value="ABC_transporter-like_ATP-bd"/>
</dbReference>
<keyword evidence="7" id="KW-1185">Reference proteome</keyword>
<dbReference type="Proteomes" id="UP000192342">
    <property type="component" value="Unassembled WGS sequence"/>
</dbReference>
<evidence type="ECO:0000256" key="3">
    <source>
        <dbReference type="ARBA" id="ARBA00022741"/>
    </source>
</evidence>